<feature type="region of interest" description="Disordered" evidence="1">
    <location>
        <begin position="754"/>
        <end position="782"/>
    </location>
</feature>
<dbReference type="EMBL" id="ML014137">
    <property type="protein sequence ID" value="RKP02710.1"/>
    <property type="molecule type" value="Genomic_DNA"/>
</dbReference>
<dbReference type="AlphaFoldDB" id="A0A4P9XC30"/>
<name>A0A4P9XC30_9FUNG</name>
<feature type="transmembrane region" description="Helical" evidence="2">
    <location>
        <begin position="279"/>
        <end position="304"/>
    </location>
</feature>
<sequence>MEVSSADAATTAATDGLQAAVPMSTTAAATEAAGATMTVTTATAVATGYWDPMTGLWVEPAAAAPMATATTTTASWEFTSSSPGGLNGTAGTNTTLTGSPLLGVTELPTGTLTAGASATAACTAVCGAFSSSTWDAAHPLTITYAPFPSQTLITARLVTLPTAAADADTANATAAAAAAAACAYDADTDVAWTSFGLLNNGTALLSLAQGQLAAAGAATSVAHALVLQTENGSCVSSDATAPVFLDAAGLLATPSPTPSPTPNTPKIQNANSSGSSNTLSGGVIALIVILCVILALFMGSLWLYRRRSIRQAKAQEDADNGYGGQPHAGKADVSGGVMAQSDEGQLRWHPFVQKMRQGWNQAQRAWNADEEAGHGYGAGGAHGPVHLNHYAAAPPPMGAHGHPVSSTGAGYPGHSGLSGQPGSSASPPPGSDRGHAAYEALFGRVSRRTSVAPLHPPLVLRAHNQDPAELEEPHAPTSPARSSHRRSQSFVHAPVAAAAPWRASKAAGSVKRQVTVHEAATTASAPERAPTAARRTQTVNSSRPSEAGLRGSAVAPAAGTARRTQSQMRQPTQDGRHRPSRHVASSDLGSDATPTNPALRYRESLYSNLGSENGPASPSNFISRPGSPSGLYSIISKYASSDVGSTRSVSMHAATAAAAMAATQRYSRHKPRVSSQLVPASAIAQLNLRDLGDDDADADDGVDEDDRPLGDVLARHARRGSRVVQGELHHHHHPHGHAHGAQRVVIVSPAASRRASRLSSRPVSMDVSRGNTVTARQGGRSGLAVATGPAAGAAAARGPVSADTGRPATAGWQKLAAASEVPMPRVPLTMAADAAAMQATVAAPAAEPYDSPFFRDVPSRLAVNPSTQPLYGHAAVNRS</sequence>
<feature type="region of interest" description="Disordered" evidence="1">
    <location>
        <begin position="467"/>
        <end position="597"/>
    </location>
</feature>
<feature type="region of interest" description="Disordered" evidence="1">
    <location>
        <begin position="252"/>
        <end position="273"/>
    </location>
</feature>
<feature type="compositionally biased region" description="Low complexity" evidence="1">
    <location>
        <begin position="754"/>
        <end position="764"/>
    </location>
</feature>
<feature type="compositionally biased region" description="Low complexity" evidence="1">
    <location>
        <begin position="493"/>
        <end position="507"/>
    </location>
</feature>
<feature type="region of interest" description="Disordered" evidence="1">
    <location>
        <begin position="316"/>
        <end position="335"/>
    </location>
</feature>
<evidence type="ECO:0000313" key="4">
    <source>
        <dbReference type="Proteomes" id="UP000274922"/>
    </source>
</evidence>
<evidence type="ECO:0000256" key="2">
    <source>
        <dbReference type="SAM" id="Phobius"/>
    </source>
</evidence>
<evidence type="ECO:0000256" key="1">
    <source>
        <dbReference type="SAM" id="MobiDB-lite"/>
    </source>
</evidence>
<proteinExistence type="predicted"/>
<keyword evidence="2" id="KW-0472">Membrane</keyword>
<feature type="compositionally biased region" description="Low complexity" evidence="1">
    <location>
        <begin position="518"/>
        <end position="536"/>
    </location>
</feature>
<dbReference type="Proteomes" id="UP000274922">
    <property type="component" value="Unassembled WGS sequence"/>
</dbReference>
<evidence type="ECO:0000313" key="3">
    <source>
        <dbReference type="EMBL" id="RKP02710.1"/>
    </source>
</evidence>
<keyword evidence="2" id="KW-0812">Transmembrane</keyword>
<keyword evidence="2" id="KW-1133">Transmembrane helix</keyword>
<feature type="region of interest" description="Disordered" evidence="1">
    <location>
        <begin position="387"/>
        <end position="435"/>
    </location>
</feature>
<feature type="compositionally biased region" description="Polar residues" evidence="1">
    <location>
        <begin position="562"/>
        <end position="573"/>
    </location>
</feature>
<reference evidence="4" key="1">
    <citation type="journal article" date="2018" name="Nat. Microbiol.">
        <title>Leveraging single-cell genomics to expand the fungal tree of life.</title>
        <authorList>
            <person name="Ahrendt S.R."/>
            <person name="Quandt C.A."/>
            <person name="Ciobanu D."/>
            <person name="Clum A."/>
            <person name="Salamov A."/>
            <person name="Andreopoulos B."/>
            <person name="Cheng J.F."/>
            <person name="Woyke T."/>
            <person name="Pelin A."/>
            <person name="Henrissat B."/>
            <person name="Reynolds N.K."/>
            <person name="Benny G.L."/>
            <person name="Smith M.E."/>
            <person name="James T.Y."/>
            <person name="Grigoriev I.V."/>
        </authorList>
    </citation>
    <scope>NUCLEOTIDE SEQUENCE [LARGE SCALE GENOMIC DNA]</scope>
    <source>
        <strain evidence="4">ATCC 52028</strain>
    </source>
</reference>
<organism evidence="3 4">
    <name type="scientific">Caulochytrium protostelioides</name>
    <dbReference type="NCBI Taxonomy" id="1555241"/>
    <lineage>
        <taxon>Eukaryota</taxon>
        <taxon>Fungi</taxon>
        <taxon>Fungi incertae sedis</taxon>
        <taxon>Chytridiomycota</taxon>
        <taxon>Chytridiomycota incertae sedis</taxon>
        <taxon>Chytridiomycetes</taxon>
        <taxon>Caulochytriales</taxon>
        <taxon>Caulochytriaceae</taxon>
        <taxon>Caulochytrium</taxon>
    </lineage>
</organism>
<gene>
    <name evidence="3" type="ORF">CXG81DRAFT_24675</name>
</gene>
<feature type="compositionally biased region" description="Low complexity" evidence="1">
    <location>
        <begin position="415"/>
        <end position="425"/>
    </location>
</feature>
<keyword evidence="4" id="KW-1185">Reference proteome</keyword>
<protein>
    <submittedName>
        <fullName evidence="3">Uncharacterized protein</fullName>
    </submittedName>
</protein>
<accession>A0A4P9XC30</accession>